<protein>
    <submittedName>
        <fullName evidence="1">Uncharacterized protein</fullName>
    </submittedName>
</protein>
<gene>
    <name evidence="1" type="ORF">FHS57_003200</name>
</gene>
<proteinExistence type="predicted"/>
<accession>A0A7W5ZP95</accession>
<organism evidence="1 2">
    <name type="scientific">Runella defluvii</name>
    <dbReference type="NCBI Taxonomy" id="370973"/>
    <lineage>
        <taxon>Bacteria</taxon>
        <taxon>Pseudomonadati</taxon>
        <taxon>Bacteroidota</taxon>
        <taxon>Cytophagia</taxon>
        <taxon>Cytophagales</taxon>
        <taxon>Spirosomataceae</taxon>
        <taxon>Runella</taxon>
    </lineage>
</organism>
<dbReference type="EMBL" id="JACIBY010000006">
    <property type="protein sequence ID" value="MBB3839194.1"/>
    <property type="molecule type" value="Genomic_DNA"/>
</dbReference>
<dbReference type="AlphaFoldDB" id="A0A7W5ZP95"/>
<evidence type="ECO:0000313" key="1">
    <source>
        <dbReference type="EMBL" id="MBB3839194.1"/>
    </source>
</evidence>
<comment type="caution">
    <text evidence="1">The sequence shown here is derived from an EMBL/GenBank/DDBJ whole genome shotgun (WGS) entry which is preliminary data.</text>
</comment>
<reference evidence="1 2" key="1">
    <citation type="submission" date="2020-08" db="EMBL/GenBank/DDBJ databases">
        <title>Genomic Encyclopedia of Type Strains, Phase IV (KMG-IV): sequencing the most valuable type-strain genomes for metagenomic binning, comparative biology and taxonomic classification.</title>
        <authorList>
            <person name="Goeker M."/>
        </authorList>
    </citation>
    <scope>NUCLEOTIDE SEQUENCE [LARGE SCALE GENOMIC DNA]</scope>
    <source>
        <strain evidence="1 2">DSM 17976</strain>
    </source>
</reference>
<evidence type="ECO:0000313" key="2">
    <source>
        <dbReference type="Proteomes" id="UP000541352"/>
    </source>
</evidence>
<name>A0A7W5ZP95_9BACT</name>
<keyword evidence="2" id="KW-1185">Reference proteome</keyword>
<dbReference type="Proteomes" id="UP000541352">
    <property type="component" value="Unassembled WGS sequence"/>
</dbReference>
<sequence length="51" mass="6269">MFLVTFSIVLLINYSFQIFFFELSPDFQQLNNLHLAEIFILAKFRLFYIFR</sequence>